<accession>A0A4R0RIT6</accession>
<dbReference type="Proteomes" id="UP000292702">
    <property type="component" value="Unassembled WGS sequence"/>
</dbReference>
<name>A0A4R0RIT6_9APHY</name>
<proteinExistence type="predicted"/>
<protein>
    <submittedName>
        <fullName evidence="2">Uncharacterized protein</fullName>
    </submittedName>
</protein>
<evidence type="ECO:0000313" key="3">
    <source>
        <dbReference type="Proteomes" id="UP000292702"/>
    </source>
</evidence>
<evidence type="ECO:0000256" key="1">
    <source>
        <dbReference type="SAM" id="MobiDB-lite"/>
    </source>
</evidence>
<dbReference type="EMBL" id="RWJN01000211">
    <property type="protein sequence ID" value="TCD64859.1"/>
    <property type="molecule type" value="Genomic_DNA"/>
</dbReference>
<keyword evidence="3" id="KW-1185">Reference proteome</keyword>
<gene>
    <name evidence="2" type="ORF">EIP91_003563</name>
</gene>
<evidence type="ECO:0000313" key="2">
    <source>
        <dbReference type="EMBL" id="TCD64859.1"/>
    </source>
</evidence>
<sequence>MEHLGPGSDLAPSEIWEIVSMLNLKLKQAREEIQELKELQQTKCEFGQCPAAAEVQKLRTALKQVEEQDTMTPKAPSEDLEDEIMDEDALTRRSRSPASMTVSSQDDHHAHLVPRETLKPKLVKTDLASLPKPTIPDACMHVPVFKSTQGIVSRIPSDVVSLSKCGMIVECHQDILWDASNVHAYLIRPRSLYDPLADGEKWTRDAKVAALQDQTLEVFHRTKTTHTDVYYAGSYQCIEIAELLPEEHAVSPQVFKKFCRETLVDSKDARQEDCLGVKEKKQEKLASKRKYWEDQGATASSSKRARATN</sequence>
<organism evidence="2 3">
    <name type="scientific">Steccherinum ochraceum</name>
    <dbReference type="NCBI Taxonomy" id="92696"/>
    <lineage>
        <taxon>Eukaryota</taxon>
        <taxon>Fungi</taxon>
        <taxon>Dikarya</taxon>
        <taxon>Basidiomycota</taxon>
        <taxon>Agaricomycotina</taxon>
        <taxon>Agaricomycetes</taxon>
        <taxon>Polyporales</taxon>
        <taxon>Steccherinaceae</taxon>
        <taxon>Steccherinum</taxon>
    </lineage>
</organism>
<comment type="caution">
    <text evidence="2">The sequence shown here is derived from an EMBL/GenBank/DDBJ whole genome shotgun (WGS) entry which is preliminary data.</text>
</comment>
<reference evidence="2 3" key="1">
    <citation type="submission" date="2018-11" db="EMBL/GenBank/DDBJ databases">
        <title>Genome assembly of Steccherinum ochraceum LE-BIN_3174, the white-rot fungus of the Steccherinaceae family (The Residual Polyporoid clade, Polyporales, Basidiomycota).</title>
        <authorList>
            <person name="Fedorova T.V."/>
            <person name="Glazunova O.A."/>
            <person name="Landesman E.O."/>
            <person name="Moiseenko K.V."/>
            <person name="Psurtseva N.V."/>
            <person name="Savinova O.S."/>
            <person name="Shakhova N.V."/>
            <person name="Tyazhelova T.V."/>
            <person name="Vasina D.V."/>
        </authorList>
    </citation>
    <scope>NUCLEOTIDE SEQUENCE [LARGE SCALE GENOMIC DNA]</scope>
    <source>
        <strain evidence="2 3">LE-BIN_3174</strain>
    </source>
</reference>
<dbReference type="AlphaFoldDB" id="A0A4R0RIT6"/>
<feature type="region of interest" description="Disordered" evidence="1">
    <location>
        <begin position="288"/>
        <end position="309"/>
    </location>
</feature>